<keyword evidence="13" id="KW-1185">Reference proteome</keyword>
<dbReference type="Pfam" id="PF00755">
    <property type="entry name" value="Carn_acyltransf"/>
    <property type="match status" value="1"/>
</dbReference>
<keyword evidence="4" id="KW-0812">Transmembrane</keyword>
<gene>
    <name evidence="12" type="ORF">PTSG_12715</name>
</gene>
<dbReference type="GeneID" id="16071185"/>
<evidence type="ECO:0000259" key="11">
    <source>
        <dbReference type="Pfam" id="PF00755"/>
    </source>
</evidence>
<dbReference type="InParanoid" id="F2UJI3"/>
<keyword evidence="7" id="KW-0443">Lipid metabolism</keyword>
<keyword evidence="9" id="KW-0012">Acyltransferase</keyword>
<dbReference type="InterPro" id="IPR023213">
    <property type="entry name" value="CAT-like_dom_sf"/>
</dbReference>
<dbReference type="FunCoup" id="F2UJI3">
    <property type="interactions" value="539"/>
</dbReference>
<evidence type="ECO:0000256" key="4">
    <source>
        <dbReference type="ARBA" id="ARBA00022692"/>
    </source>
</evidence>
<sequence length="707" mass="81145">MAEARAMADSAVYRGKRHSYDYVIQHMRTPIWRAGDTPTEVVTNFANIVYAATKSRVRRIRRAIINALALRYKGFLYDPPKRPRFRTILWLFIVKVLEGFGRPLTYSFQRVLPPLPVPPLKETCRRYLESARPLLDEAEYDRMVRLADEFQRNEGRTFQLFLKLKSYWATNYVTDWWERFVYLRSRGSLMINSNYYIMDAYKWQPTHQQVARAANLIHYFVQHKRMLDREQLPPLQIQGVVPLCMSQYPRTFGTTRIPQRDEDVILHVPSKHITVLCKGHFYIVQIVGPKGEQLTPRDYEKCAHMCVCVCVCALSVRTRNDRYKDSMRSRTTISSHRTISVQGEQRNEINRFRAFFVTLDDSSPSMPSDQITEANEIALALIHGNGHSIWFDKSMTLIVFKNGRCGVNCEHTWGDAPVAAHAFESALAREFNGPGYDQSTGMNKAVPQRRVDLQPPLRLRFAFEPEAEPILRQCVEKVEGDIADLDLRVFVHDAYSKGFMKKCKVSPDAWLQMALQLAYYRDQGRFAQTYEASMTRLFRDGRTETVRPVTMESVAFARAMCDSSTSKEERIELLRKAASVHVQHFKDAMAGKGIDRHLFCLYVVSVWRGTKSPFLEEVLSEPWYLSTSQTPVQQTALFDLKNNLDKISAGGGFGPVTDDGYGVSYIVSSDGVVGFHVASKKSSDKTDSSRFVKNIVDAMADIRQLFL</sequence>
<dbReference type="Gene3D" id="3.30.559.10">
    <property type="entry name" value="Chloramphenicol acetyltransferase-like domain"/>
    <property type="match status" value="1"/>
</dbReference>
<dbReference type="RefSeq" id="XP_004990626.1">
    <property type="nucleotide sequence ID" value="XM_004990569.1"/>
</dbReference>
<dbReference type="GO" id="GO:0009437">
    <property type="term" value="P:carnitine metabolic process"/>
    <property type="evidence" value="ECO:0007669"/>
    <property type="project" value="TreeGrafter"/>
</dbReference>
<dbReference type="Proteomes" id="UP000007799">
    <property type="component" value="Unassembled WGS sequence"/>
</dbReference>
<dbReference type="EMBL" id="GL832977">
    <property type="protein sequence ID" value="EGD77282.1"/>
    <property type="molecule type" value="Genomic_DNA"/>
</dbReference>
<dbReference type="SUPFAM" id="SSF52777">
    <property type="entry name" value="CoA-dependent acyltransferases"/>
    <property type="match status" value="2"/>
</dbReference>
<dbReference type="KEGG" id="sre:PTSG_12715"/>
<dbReference type="AlphaFoldDB" id="F2UJI3"/>
<evidence type="ECO:0000256" key="6">
    <source>
        <dbReference type="ARBA" id="ARBA00022989"/>
    </source>
</evidence>
<dbReference type="InterPro" id="IPR039551">
    <property type="entry name" value="Cho/carn_acyl_trans"/>
</dbReference>
<evidence type="ECO:0000256" key="5">
    <source>
        <dbReference type="ARBA" id="ARBA00022832"/>
    </source>
</evidence>
<evidence type="ECO:0000256" key="2">
    <source>
        <dbReference type="ARBA" id="ARBA00005232"/>
    </source>
</evidence>
<comment type="similarity">
    <text evidence="2">Belongs to the carnitine/choline acetyltransferase family.</text>
</comment>
<dbReference type="PANTHER" id="PTHR22589">
    <property type="entry name" value="CARNITINE O-ACYLTRANSFERASE"/>
    <property type="match status" value="1"/>
</dbReference>
<dbReference type="GO" id="GO:0004095">
    <property type="term" value="F:carnitine O-palmitoyltransferase activity"/>
    <property type="evidence" value="ECO:0007669"/>
    <property type="project" value="TreeGrafter"/>
</dbReference>
<evidence type="ECO:0000256" key="8">
    <source>
        <dbReference type="ARBA" id="ARBA00023136"/>
    </source>
</evidence>
<dbReference type="FunFam" id="3.30.559.10:FF:000002">
    <property type="entry name" value="carnitine O-palmitoyltransferase 1, liver isoform"/>
    <property type="match status" value="1"/>
</dbReference>
<comment type="subcellular location">
    <subcellularLocation>
        <location evidence="1">Membrane</location>
        <topology evidence="1">Multi-pass membrane protein</topology>
    </subcellularLocation>
</comment>
<dbReference type="OMA" id="KMDGTPT"/>
<dbReference type="OrthoDB" id="240216at2759"/>
<dbReference type="STRING" id="946362.F2UJI3"/>
<evidence type="ECO:0000256" key="9">
    <source>
        <dbReference type="ARBA" id="ARBA00023315"/>
    </source>
</evidence>
<evidence type="ECO:0000256" key="10">
    <source>
        <dbReference type="PIRSR" id="PIRSR600542-1"/>
    </source>
</evidence>
<feature type="domain" description="Choline/carnitine acyltransferase" evidence="11">
    <location>
        <begin position="115"/>
        <end position="695"/>
    </location>
</feature>
<dbReference type="PANTHER" id="PTHR22589:SF31">
    <property type="entry name" value="CARNITINE O-PALMITOYLTRANSFERASE"/>
    <property type="match status" value="1"/>
</dbReference>
<dbReference type="GO" id="GO:0006631">
    <property type="term" value="P:fatty acid metabolic process"/>
    <property type="evidence" value="ECO:0007669"/>
    <property type="project" value="UniProtKB-KW"/>
</dbReference>
<dbReference type="InterPro" id="IPR000542">
    <property type="entry name" value="Carn_acyl_trans"/>
</dbReference>
<dbReference type="eggNOG" id="KOG3716">
    <property type="taxonomic scope" value="Eukaryota"/>
</dbReference>
<name>F2UJI3_SALR5</name>
<dbReference type="GO" id="GO:0005739">
    <property type="term" value="C:mitochondrion"/>
    <property type="evidence" value="ECO:0007669"/>
    <property type="project" value="TreeGrafter"/>
</dbReference>
<dbReference type="Gene3D" id="3.30.559.70">
    <property type="entry name" value="Choline/Carnitine o-acyltransferase, domain 2"/>
    <property type="match status" value="1"/>
</dbReference>
<evidence type="ECO:0000256" key="1">
    <source>
        <dbReference type="ARBA" id="ARBA00004141"/>
    </source>
</evidence>
<evidence type="ECO:0000313" key="12">
    <source>
        <dbReference type="EMBL" id="EGD77282.1"/>
    </source>
</evidence>
<protein>
    <recommendedName>
        <fullName evidence="11">Choline/carnitine acyltransferase domain-containing protein</fullName>
    </recommendedName>
</protein>
<organism evidence="13">
    <name type="scientific">Salpingoeca rosetta (strain ATCC 50818 / BSB-021)</name>
    <dbReference type="NCBI Taxonomy" id="946362"/>
    <lineage>
        <taxon>Eukaryota</taxon>
        <taxon>Choanoflagellata</taxon>
        <taxon>Craspedida</taxon>
        <taxon>Salpingoecidae</taxon>
        <taxon>Salpingoeca</taxon>
    </lineage>
</organism>
<keyword evidence="3" id="KW-0808">Transferase</keyword>
<reference evidence="12" key="1">
    <citation type="submission" date="2009-08" db="EMBL/GenBank/DDBJ databases">
        <title>Annotation of Salpingoeca rosetta.</title>
        <authorList>
            <consortium name="The Broad Institute Genome Sequencing Platform"/>
            <person name="Russ C."/>
            <person name="Cuomo C."/>
            <person name="Burger G."/>
            <person name="Gray M.W."/>
            <person name="Holland P.W.H."/>
            <person name="King N."/>
            <person name="Lang F.B.F."/>
            <person name="Roger A.J."/>
            <person name="Ruiz-Trillo I."/>
            <person name="Young S.K."/>
            <person name="Zeng Q."/>
            <person name="Gargeya S."/>
            <person name="Alvarado L."/>
            <person name="Berlin A."/>
            <person name="Chapman S.B."/>
            <person name="Chen Z."/>
            <person name="Freedman E."/>
            <person name="Gellesch M."/>
            <person name="Goldberg J."/>
            <person name="Griggs A."/>
            <person name="Gujja S."/>
            <person name="Heilman E."/>
            <person name="Heiman D."/>
            <person name="Howarth C."/>
            <person name="Mehta T."/>
            <person name="Neiman D."/>
            <person name="Pearson M."/>
            <person name="Roberts A."/>
            <person name="Saif S."/>
            <person name="Shea T."/>
            <person name="Shenoy N."/>
            <person name="Sisk P."/>
            <person name="Stolte C."/>
            <person name="Sykes S."/>
            <person name="White J."/>
            <person name="Yandava C."/>
            <person name="Haas B."/>
            <person name="Nusbaum C."/>
            <person name="Birren B."/>
        </authorList>
    </citation>
    <scope>NUCLEOTIDE SEQUENCE [LARGE SCALE GENOMIC DNA]</scope>
    <source>
        <strain evidence="12">ATCC 50818</strain>
    </source>
</reference>
<proteinExistence type="inferred from homology"/>
<keyword evidence="8" id="KW-0472">Membrane</keyword>
<evidence type="ECO:0000313" key="13">
    <source>
        <dbReference type="Proteomes" id="UP000007799"/>
    </source>
</evidence>
<evidence type="ECO:0000256" key="3">
    <source>
        <dbReference type="ARBA" id="ARBA00022679"/>
    </source>
</evidence>
<dbReference type="InterPro" id="IPR042231">
    <property type="entry name" value="Cho/carn_acyl_trans_2"/>
</dbReference>
<keyword evidence="6" id="KW-1133">Transmembrane helix</keyword>
<keyword evidence="5" id="KW-0276">Fatty acid metabolism</keyword>
<feature type="active site" description="Proton acceptor" evidence="10">
    <location>
        <position position="411"/>
    </location>
</feature>
<evidence type="ECO:0000256" key="7">
    <source>
        <dbReference type="ARBA" id="ARBA00023098"/>
    </source>
</evidence>
<accession>F2UJI3</accession>
<dbReference type="GO" id="GO:0016020">
    <property type="term" value="C:membrane"/>
    <property type="evidence" value="ECO:0007669"/>
    <property type="project" value="UniProtKB-SubCell"/>
</dbReference>